<sequence length="359" mass="38777">MSITVDDLLAGPRGRRLCWAHARYCAHDAGRGRFLDLAAAAAWPWDQAQLVSTHTAPGPVPPTAEVATALDDVPATVPDDEALLDLLDTAVLTARYWQPPDGDDVVAAEPALRPGLARFAAAVAAAPGTAWWSTGLDTDRQRVVRWHDETGPPPARGSVDPPGALAAQRVATVDDEARSARELPDDPAAPYSGPWWSCPAYELVASTRDLGARGPVGLWFVEDGHGWTRAGVSPVTVSPGARVTEIDGPDDWADLCRRHPLEVTAARRHDWYRTTGRAGRWVLPDWTRVAEGTDAVHLTVRGWLTTAGRAVEVADGVASVLAGWDPDQAYWLTATAWPDGPETPWRRDGTDGWMPDRRS</sequence>
<protein>
    <recommendedName>
        <fullName evidence="3">LigA protein</fullName>
    </recommendedName>
</protein>
<proteinExistence type="predicted"/>
<gene>
    <name evidence="1" type="ORF">WHI96_15185</name>
</gene>
<keyword evidence="2" id="KW-1185">Reference proteome</keyword>
<evidence type="ECO:0000313" key="1">
    <source>
        <dbReference type="EMBL" id="MEQ3540169.1"/>
    </source>
</evidence>
<reference evidence="1 2" key="1">
    <citation type="submission" date="2024-03" db="EMBL/GenBank/DDBJ databases">
        <title>Draft genome sequence of Pseudonocardia tropica JCM 19149.</title>
        <authorList>
            <person name="Butdee W."/>
            <person name="Duangmal K."/>
        </authorList>
    </citation>
    <scope>NUCLEOTIDE SEQUENCE [LARGE SCALE GENOMIC DNA]</scope>
    <source>
        <strain evidence="1 2">JCM 19149</strain>
    </source>
</reference>
<dbReference type="EMBL" id="JBEDNP010000008">
    <property type="protein sequence ID" value="MEQ3540169.1"/>
    <property type="molecule type" value="Genomic_DNA"/>
</dbReference>
<name>A0ABV1JW51_9PSEU</name>
<dbReference type="Proteomes" id="UP001464923">
    <property type="component" value="Unassembled WGS sequence"/>
</dbReference>
<organism evidence="1 2">
    <name type="scientific">Pseudonocardia tropica</name>
    <dbReference type="NCBI Taxonomy" id="681289"/>
    <lineage>
        <taxon>Bacteria</taxon>
        <taxon>Bacillati</taxon>
        <taxon>Actinomycetota</taxon>
        <taxon>Actinomycetes</taxon>
        <taxon>Pseudonocardiales</taxon>
        <taxon>Pseudonocardiaceae</taxon>
        <taxon>Pseudonocardia</taxon>
    </lineage>
</organism>
<evidence type="ECO:0008006" key="3">
    <source>
        <dbReference type="Google" id="ProtNLM"/>
    </source>
</evidence>
<evidence type="ECO:0000313" key="2">
    <source>
        <dbReference type="Proteomes" id="UP001464923"/>
    </source>
</evidence>
<accession>A0ABV1JW51</accession>
<dbReference type="RefSeq" id="WP_345643613.1">
    <property type="nucleotide sequence ID" value="NZ_BAABLY010000017.1"/>
</dbReference>
<comment type="caution">
    <text evidence="1">The sequence shown here is derived from an EMBL/GenBank/DDBJ whole genome shotgun (WGS) entry which is preliminary data.</text>
</comment>